<sequence length="390" mass="41978">MKAVMLAWVVMAKELVDALRDRRTLMMVLVSAVLLGPLVLVALSSLLASFEERAERRELVAVGIEHAPGLANFLARQSIKVLPAPTDYEDLLRRSKLHEAVLVVPAGFEAALLRGEQPQVEVVQDSGNRPSQASAARVSRLLQAYARERGSIGLMLRGVSPELLSPLAVQERDLASTQARAAQLTAMLPFFIMMAVLYGALNAALDTTAGERERASLEPLLMTPSPRAALVVGKWAAVASLAMLIAVLSCLGFLPAQWLLRSDTLQAMFQFGLVEALWFLAVLLPFAAALSAVLMAVAIRCKTFKEAQAASTLVVLAVSLLPLMTTFNQSGEAPWHLWVPALAQHTLMTKVLKGEGVSPEQLLVPVVACVLLTALGVAYVARRLRAAALR</sequence>
<dbReference type="PANTHER" id="PTHR43471:SF3">
    <property type="entry name" value="ABC TRANSPORTER PERMEASE PROTEIN NATB"/>
    <property type="match status" value="1"/>
</dbReference>
<reference evidence="2 3" key="1">
    <citation type="submission" date="2023-10" db="EMBL/GenBank/DDBJ databases">
        <title>Bacteria for the degradation of biodegradable plastic PBAT(Polybutylene adipate terephthalate).</title>
        <authorList>
            <person name="Weon H.-Y."/>
            <person name="Yeon J."/>
        </authorList>
    </citation>
    <scope>NUCLEOTIDE SEQUENCE [LARGE SCALE GENOMIC DNA]</scope>
    <source>
        <strain evidence="2 3">SBD 7-3</strain>
    </source>
</reference>
<dbReference type="Proteomes" id="UP001303946">
    <property type="component" value="Chromosome"/>
</dbReference>
<organism evidence="2 3">
    <name type="scientific">Piscinibacter gummiphilus</name>
    <dbReference type="NCBI Taxonomy" id="946333"/>
    <lineage>
        <taxon>Bacteria</taxon>
        <taxon>Pseudomonadati</taxon>
        <taxon>Pseudomonadota</taxon>
        <taxon>Betaproteobacteria</taxon>
        <taxon>Burkholderiales</taxon>
        <taxon>Sphaerotilaceae</taxon>
        <taxon>Piscinibacter</taxon>
    </lineage>
</organism>
<evidence type="ECO:0000256" key="1">
    <source>
        <dbReference type="SAM" id="Phobius"/>
    </source>
</evidence>
<proteinExistence type="predicted"/>
<gene>
    <name evidence="2" type="ORF">RXV79_25980</name>
</gene>
<dbReference type="EMBL" id="CP136336">
    <property type="protein sequence ID" value="WOB08335.1"/>
    <property type="molecule type" value="Genomic_DNA"/>
</dbReference>
<keyword evidence="1" id="KW-0472">Membrane</keyword>
<feature type="transmembrane region" description="Helical" evidence="1">
    <location>
        <begin position="362"/>
        <end position="381"/>
    </location>
</feature>
<keyword evidence="3" id="KW-1185">Reference proteome</keyword>
<name>A0ABZ0CTN6_9BURK</name>
<feature type="transmembrane region" description="Helical" evidence="1">
    <location>
        <begin position="276"/>
        <end position="297"/>
    </location>
</feature>
<keyword evidence="1" id="KW-0812">Transmembrane</keyword>
<accession>A0ABZ0CTN6</accession>
<evidence type="ECO:0000313" key="3">
    <source>
        <dbReference type="Proteomes" id="UP001303946"/>
    </source>
</evidence>
<protein>
    <submittedName>
        <fullName evidence="2">ABC transporter permease subunit</fullName>
    </submittedName>
</protein>
<feature type="transmembrane region" description="Helical" evidence="1">
    <location>
        <begin position="235"/>
        <end position="256"/>
    </location>
</feature>
<evidence type="ECO:0000313" key="2">
    <source>
        <dbReference type="EMBL" id="WOB08335.1"/>
    </source>
</evidence>
<dbReference type="PANTHER" id="PTHR43471">
    <property type="entry name" value="ABC TRANSPORTER PERMEASE"/>
    <property type="match status" value="1"/>
</dbReference>
<feature type="transmembrane region" description="Helical" evidence="1">
    <location>
        <begin position="309"/>
        <end position="327"/>
    </location>
</feature>
<dbReference type="Pfam" id="PF12679">
    <property type="entry name" value="ABC2_membrane_2"/>
    <property type="match status" value="1"/>
</dbReference>
<keyword evidence="1" id="KW-1133">Transmembrane helix</keyword>
<feature type="transmembrane region" description="Helical" evidence="1">
    <location>
        <begin position="186"/>
        <end position="205"/>
    </location>
</feature>
<dbReference type="RefSeq" id="WP_316701065.1">
    <property type="nucleotide sequence ID" value="NZ_CP136336.1"/>
</dbReference>